<comment type="pathway">
    <text evidence="1 8">Amino-acid biosynthesis; L-histidine biosynthesis; L-histidine from 5-phospho-alpha-D-ribose 1-diphosphate: step 8/9.</text>
</comment>
<evidence type="ECO:0000256" key="5">
    <source>
        <dbReference type="ARBA" id="ARBA00022801"/>
    </source>
</evidence>
<keyword evidence="4 8" id="KW-0028">Amino-acid biosynthesis</keyword>
<proteinExistence type="inferred from homology"/>
<protein>
    <recommendedName>
        <fullName evidence="3 8">Histidinol-phosphatase</fullName>
        <shortName evidence="8">HolPase</shortName>
        <ecNumber evidence="3 8">3.1.3.15</ecNumber>
    </recommendedName>
</protein>
<keyword evidence="6 8" id="KW-0368">Histidine biosynthesis</keyword>
<reference evidence="11" key="1">
    <citation type="journal article" date="2019" name="Int. J. Syst. Evol. Microbiol.">
        <title>The Global Catalogue of Microorganisms (GCM) 10K type strain sequencing project: providing services to taxonomists for standard genome sequencing and annotation.</title>
        <authorList>
            <consortium name="The Broad Institute Genomics Platform"/>
            <consortium name="The Broad Institute Genome Sequencing Center for Infectious Disease"/>
            <person name="Wu L."/>
            <person name="Ma J."/>
        </authorList>
    </citation>
    <scope>NUCLEOTIDE SEQUENCE [LARGE SCALE GENOMIC DNA]</scope>
    <source>
        <strain evidence="11">JCM 18304</strain>
    </source>
</reference>
<evidence type="ECO:0000256" key="1">
    <source>
        <dbReference type="ARBA" id="ARBA00004970"/>
    </source>
</evidence>
<dbReference type="InterPro" id="IPR010140">
    <property type="entry name" value="Histidinol_P_phosphatase_HisJ"/>
</dbReference>
<sequence length="303" mass="33732">MIIPSAAIRGEARHDRGQRAGARGRLGSVLPVDNHVHSQWSFDTDGQGSMAATCERALELGLPAVAFTEHVEWTDWLADDAIAAGPLTLDWWEKIRPLDVTGYLADIEQCRERYKPLRVLSGVEAGEPHLFGASIAGLLSTGPFDRVLGSLHALPHKDHLVGAEQLFYLLDDGEDEVMRRYFAELVRMIEGPGQFEVLAHLDYPRRYWPSGPAAYDEAVFEEEYRAVLRALATSGRVLEMNTKSPLASVSLLRWWREEGGRAVSFGSDAHRPWLVGGRFDLAVDIVEAAGFRAGEDPLDFWLR</sequence>
<dbReference type="InterPro" id="IPR016195">
    <property type="entry name" value="Pol/histidinol_Pase-like"/>
</dbReference>
<evidence type="ECO:0000313" key="10">
    <source>
        <dbReference type="EMBL" id="GAA5197511.1"/>
    </source>
</evidence>
<organism evidence="10 11">
    <name type="scientific">Rugosimonospora acidiphila</name>
    <dbReference type="NCBI Taxonomy" id="556531"/>
    <lineage>
        <taxon>Bacteria</taxon>
        <taxon>Bacillati</taxon>
        <taxon>Actinomycetota</taxon>
        <taxon>Actinomycetes</taxon>
        <taxon>Micromonosporales</taxon>
        <taxon>Micromonosporaceae</taxon>
        <taxon>Rugosimonospora</taxon>
    </lineage>
</organism>
<evidence type="ECO:0000256" key="2">
    <source>
        <dbReference type="ARBA" id="ARBA00009152"/>
    </source>
</evidence>
<evidence type="ECO:0000256" key="3">
    <source>
        <dbReference type="ARBA" id="ARBA00013085"/>
    </source>
</evidence>
<name>A0ABP9SLT6_9ACTN</name>
<gene>
    <name evidence="10" type="ORF">GCM10023322_68890</name>
</gene>
<evidence type="ECO:0000313" key="11">
    <source>
        <dbReference type="Proteomes" id="UP001501570"/>
    </source>
</evidence>
<evidence type="ECO:0000256" key="8">
    <source>
        <dbReference type="RuleBase" id="RU366003"/>
    </source>
</evidence>
<evidence type="ECO:0000256" key="7">
    <source>
        <dbReference type="ARBA" id="ARBA00049158"/>
    </source>
</evidence>
<dbReference type="Gene3D" id="3.20.20.140">
    <property type="entry name" value="Metal-dependent hydrolases"/>
    <property type="match status" value="1"/>
</dbReference>
<dbReference type="Pfam" id="PF02811">
    <property type="entry name" value="PHP"/>
    <property type="match status" value="1"/>
</dbReference>
<dbReference type="InterPro" id="IPR004013">
    <property type="entry name" value="PHP_dom"/>
</dbReference>
<keyword evidence="5 8" id="KW-0378">Hydrolase</keyword>
<accession>A0ABP9SLT6</accession>
<dbReference type="SUPFAM" id="SSF89550">
    <property type="entry name" value="PHP domain-like"/>
    <property type="match status" value="1"/>
</dbReference>
<keyword evidence="11" id="KW-1185">Reference proteome</keyword>
<comment type="catalytic activity">
    <reaction evidence="7 8">
        <text>L-histidinol phosphate + H2O = L-histidinol + phosphate</text>
        <dbReference type="Rhea" id="RHEA:14465"/>
        <dbReference type="ChEBI" id="CHEBI:15377"/>
        <dbReference type="ChEBI" id="CHEBI:43474"/>
        <dbReference type="ChEBI" id="CHEBI:57699"/>
        <dbReference type="ChEBI" id="CHEBI:57980"/>
        <dbReference type="EC" id="3.1.3.15"/>
    </reaction>
</comment>
<evidence type="ECO:0000256" key="6">
    <source>
        <dbReference type="ARBA" id="ARBA00023102"/>
    </source>
</evidence>
<comment type="caution">
    <text evidence="10">The sequence shown here is derived from an EMBL/GenBank/DDBJ whole genome shotgun (WGS) entry which is preliminary data.</text>
</comment>
<dbReference type="Proteomes" id="UP001501570">
    <property type="component" value="Unassembled WGS sequence"/>
</dbReference>
<evidence type="ECO:0000259" key="9">
    <source>
        <dbReference type="Pfam" id="PF02811"/>
    </source>
</evidence>
<dbReference type="PANTHER" id="PTHR21039">
    <property type="entry name" value="HISTIDINOL PHOSPHATASE-RELATED"/>
    <property type="match status" value="1"/>
</dbReference>
<dbReference type="PANTHER" id="PTHR21039:SF0">
    <property type="entry name" value="HISTIDINOL-PHOSPHATASE"/>
    <property type="match status" value="1"/>
</dbReference>
<dbReference type="EC" id="3.1.3.15" evidence="3 8"/>
<dbReference type="EMBL" id="BAABJQ010000030">
    <property type="protein sequence ID" value="GAA5197511.1"/>
    <property type="molecule type" value="Genomic_DNA"/>
</dbReference>
<comment type="similarity">
    <text evidence="2 8">Belongs to the PHP hydrolase family. HisK subfamily.</text>
</comment>
<feature type="domain" description="PHP" evidence="9">
    <location>
        <begin position="33"/>
        <end position="242"/>
    </location>
</feature>
<evidence type="ECO:0000256" key="4">
    <source>
        <dbReference type="ARBA" id="ARBA00022605"/>
    </source>
</evidence>